<proteinExistence type="predicted"/>
<dbReference type="Proteomes" id="UP000827092">
    <property type="component" value="Unassembled WGS sequence"/>
</dbReference>
<dbReference type="EMBL" id="JAFNEN010000041">
    <property type="protein sequence ID" value="KAG8198340.1"/>
    <property type="molecule type" value="Genomic_DNA"/>
</dbReference>
<keyword evidence="2" id="KW-1185">Reference proteome</keyword>
<dbReference type="AlphaFoldDB" id="A0AAV6VPC3"/>
<name>A0AAV6VPC3_9ARAC</name>
<evidence type="ECO:0000313" key="2">
    <source>
        <dbReference type="Proteomes" id="UP000827092"/>
    </source>
</evidence>
<sequence>MWRTNSQNLGESRSHEVSVLGYVAVCIDTFSGICTMPSRHFRTTLLSALKLLENCILHAQKPAIWFVPSSLASAPLSWQQQRLLWDDHFLDTTPNNL</sequence>
<gene>
    <name evidence="1" type="ORF">JTE90_021588</name>
</gene>
<comment type="caution">
    <text evidence="1">The sequence shown here is derived from an EMBL/GenBank/DDBJ whole genome shotgun (WGS) entry which is preliminary data.</text>
</comment>
<protein>
    <submittedName>
        <fullName evidence="1">Uncharacterized protein</fullName>
    </submittedName>
</protein>
<organism evidence="1 2">
    <name type="scientific">Oedothorax gibbosus</name>
    <dbReference type="NCBI Taxonomy" id="931172"/>
    <lineage>
        <taxon>Eukaryota</taxon>
        <taxon>Metazoa</taxon>
        <taxon>Ecdysozoa</taxon>
        <taxon>Arthropoda</taxon>
        <taxon>Chelicerata</taxon>
        <taxon>Arachnida</taxon>
        <taxon>Araneae</taxon>
        <taxon>Araneomorphae</taxon>
        <taxon>Entelegynae</taxon>
        <taxon>Araneoidea</taxon>
        <taxon>Linyphiidae</taxon>
        <taxon>Erigoninae</taxon>
        <taxon>Oedothorax</taxon>
    </lineage>
</organism>
<evidence type="ECO:0000313" key="1">
    <source>
        <dbReference type="EMBL" id="KAG8198340.1"/>
    </source>
</evidence>
<reference evidence="1 2" key="1">
    <citation type="journal article" date="2022" name="Nat. Ecol. Evol.">
        <title>A masculinizing supergene underlies an exaggerated male reproductive morph in a spider.</title>
        <authorList>
            <person name="Hendrickx F."/>
            <person name="De Corte Z."/>
            <person name="Sonet G."/>
            <person name="Van Belleghem S.M."/>
            <person name="Kostlbacher S."/>
            <person name="Vangestel C."/>
        </authorList>
    </citation>
    <scope>NUCLEOTIDE SEQUENCE [LARGE SCALE GENOMIC DNA]</scope>
    <source>
        <strain evidence="1">W744_W776</strain>
    </source>
</reference>
<accession>A0AAV6VPC3</accession>